<dbReference type="Gene3D" id="3.40.50.720">
    <property type="entry name" value="NAD(P)-binding Rossmann-like Domain"/>
    <property type="match status" value="1"/>
</dbReference>
<dbReference type="InterPro" id="IPR050700">
    <property type="entry name" value="YIM1/Zinc_Alcohol_DH_Fams"/>
</dbReference>
<evidence type="ECO:0000313" key="1">
    <source>
        <dbReference type="EMBL" id="KAL0170041.1"/>
    </source>
</evidence>
<gene>
    <name evidence="1" type="ORF">M9458_034637</name>
</gene>
<dbReference type="EMBL" id="JAMKFB020000017">
    <property type="protein sequence ID" value="KAL0170041.1"/>
    <property type="molecule type" value="Genomic_DNA"/>
</dbReference>
<dbReference type="PANTHER" id="PTHR11695">
    <property type="entry name" value="ALCOHOL DEHYDROGENASE RELATED"/>
    <property type="match status" value="1"/>
</dbReference>
<dbReference type="Proteomes" id="UP001529510">
    <property type="component" value="Unassembled WGS sequence"/>
</dbReference>
<sequence length="49" mass="5504">FDLILDNIGGETEKWALDLLKPWNGAKYVTLVTPFLHNTDRLGLADGMM</sequence>
<protein>
    <submittedName>
        <fullName evidence="1">Uncharacterized protein</fullName>
    </submittedName>
</protein>
<comment type="caution">
    <text evidence="1">The sequence shown here is derived from an EMBL/GenBank/DDBJ whole genome shotgun (WGS) entry which is preliminary data.</text>
</comment>
<proteinExistence type="predicted"/>
<reference evidence="1 2" key="1">
    <citation type="submission" date="2024-05" db="EMBL/GenBank/DDBJ databases">
        <title>Genome sequencing and assembly of Indian major carp, Cirrhinus mrigala (Hamilton, 1822).</title>
        <authorList>
            <person name="Mohindra V."/>
            <person name="Chowdhury L.M."/>
            <person name="Lal K."/>
            <person name="Jena J.K."/>
        </authorList>
    </citation>
    <scope>NUCLEOTIDE SEQUENCE [LARGE SCALE GENOMIC DNA]</scope>
    <source>
        <strain evidence="1">CM1030</strain>
        <tissue evidence="1">Blood</tissue>
    </source>
</reference>
<evidence type="ECO:0000313" key="2">
    <source>
        <dbReference type="Proteomes" id="UP001529510"/>
    </source>
</evidence>
<feature type="non-terminal residue" evidence="1">
    <location>
        <position position="49"/>
    </location>
</feature>
<feature type="non-terminal residue" evidence="1">
    <location>
        <position position="1"/>
    </location>
</feature>
<dbReference type="PANTHER" id="PTHR11695:SF294">
    <property type="entry name" value="RETICULON-4-INTERACTING PROTEIN 1, MITOCHONDRIAL"/>
    <property type="match status" value="1"/>
</dbReference>
<dbReference type="AlphaFoldDB" id="A0ABD0PAR6"/>
<name>A0ABD0PAR6_CIRMR</name>
<organism evidence="1 2">
    <name type="scientific">Cirrhinus mrigala</name>
    <name type="common">Mrigala</name>
    <dbReference type="NCBI Taxonomy" id="683832"/>
    <lineage>
        <taxon>Eukaryota</taxon>
        <taxon>Metazoa</taxon>
        <taxon>Chordata</taxon>
        <taxon>Craniata</taxon>
        <taxon>Vertebrata</taxon>
        <taxon>Euteleostomi</taxon>
        <taxon>Actinopterygii</taxon>
        <taxon>Neopterygii</taxon>
        <taxon>Teleostei</taxon>
        <taxon>Ostariophysi</taxon>
        <taxon>Cypriniformes</taxon>
        <taxon>Cyprinidae</taxon>
        <taxon>Labeoninae</taxon>
        <taxon>Labeonini</taxon>
        <taxon>Cirrhinus</taxon>
    </lineage>
</organism>
<keyword evidence="2" id="KW-1185">Reference proteome</keyword>
<accession>A0ABD0PAR6</accession>